<keyword evidence="3" id="KW-0808">Transferase</keyword>
<dbReference type="Pfam" id="PF01555">
    <property type="entry name" value="N6_N4_Mtase"/>
    <property type="match status" value="2"/>
</dbReference>
<evidence type="ECO:0000256" key="1">
    <source>
        <dbReference type="ARBA" id="ARBA00006594"/>
    </source>
</evidence>
<dbReference type="GO" id="GO:0032259">
    <property type="term" value="P:methylation"/>
    <property type="evidence" value="ECO:0007669"/>
    <property type="project" value="UniProtKB-KW"/>
</dbReference>
<dbReference type="AlphaFoldDB" id="A0AAP6CNN3"/>
<dbReference type="Gene3D" id="3.40.50.150">
    <property type="entry name" value="Vaccinia Virus protein VP39"/>
    <property type="match status" value="2"/>
</dbReference>
<dbReference type="GO" id="GO:0008170">
    <property type="term" value="F:N-methyltransferase activity"/>
    <property type="evidence" value="ECO:0007669"/>
    <property type="project" value="InterPro"/>
</dbReference>
<comment type="caution">
    <text evidence="5">The sequence shown here is derived from an EMBL/GenBank/DDBJ whole genome shotgun (WGS) entry which is preliminary data.</text>
</comment>
<evidence type="ECO:0000259" key="4">
    <source>
        <dbReference type="Pfam" id="PF01555"/>
    </source>
</evidence>
<dbReference type="Proteomes" id="UP001278087">
    <property type="component" value="Unassembled WGS sequence"/>
</dbReference>
<organism evidence="5 6">
    <name type="scientific">Citrobacter freundii</name>
    <dbReference type="NCBI Taxonomy" id="546"/>
    <lineage>
        <taxon>Bacteria</taxon>
        <taxon>Pseudomonadati</taxon>
        <taxon>Pseudomonadota</taxon>
        <taxon>Gammaproteobacteria</taxon>
        <taxon>Enterobacterales</taxon>
        <taxon>Enterobacteriaceae</taxon>
        <taxon>Citrobacter</taxon>
        <taxon>Citrobacter freundii complex</taxon>
    </lineage>
</organism>
<feature type="domain" description="DNA methylase N-4/N-6" evidence="4">
    <location>
        <begin position="116"/>
        <end position="160"/>
    </location>
</feature>
<dbReference type="RefSeq" id="WP_264363599.1">
    <property type="nucleotide sequence ID" value="NZ_CP119048.1"/>
</dbReference>
<dbReference type="InterPro" id="IPR002941">
    <property type="entry name" value="DNA_methylase_N4/N6"/>
</dbReference>
<dbReference type="InterPro" id="IPR029063">
    <property type="entry name" value="SAM-dependent_MTases_sf"/>
</dbReference>
<accession>A0AAP6CNN3</accession>
<name>A0AAP6CNN3_CITFR</name>
<proteinExistence type="inferred from homology"/>
<dbReference type="EMBL" id="JAWPBU010000002">
    <property type="protein sequence ID" value="MDW2757617.1"/>
    <property type="molecule type" value="Genomic_DNA"/>
</dbReference>
<dbReference type="GO" id="GO:0003677">
    <property type="term" value="F:DNA binding"/>
    <property type="evidence" value="ECO:0007669"/>
    <property type="project" value="InterPro"/>
</dbReference>
<dbReference type="InterPro" id="IPR002052">
    <property type="entry name" value="DNA_methylase_N6_adenine_CS"/>
</dbReference>
<evidence type="ECO:0000313" key="6">
    <source>
        <dbReference type="Proteomes" id="UP001278087"/>
    </source>
</evidence>
<feature type="domain" description="DNA methylase N-4/N-6" evidence="4">
    <location>
        <begin position="500"/>
        <end position="608"/>
    </location>
</feature>
<reference evidence="5" key="1">
    <citation type="submission" date="2023-10" db="EMBL/GenBank/DDBJ databases">
        <title>Fecal carriage and genetic characteristics of carbapenem-resistant Enterobacterales among healthy adults from four provinces of China.</title>
        <authorList>
            <person name="Li Y."/>
            <person name="Zhang R."/>
        </authorList>
    </citation>
    <scope>NUCLEOTIDE SEQUENCE</scope>
    <source>
        <strain evidence="5">HN-136</strain>
    </source>
</reference>
<evidence type="ECO:0000256" key="3">
    <source>
        <dbReference type="ARBA" id="ARBA00022679"/>
    </source>
</evidence>
<protein>
    <submittedName>
        <fullName evidence="5">Site-specific DNA-methyltransferase</fullName>
    </submittedName>
</protein>
<keyword evidence="2" id="KW-0489">Methyltransferase</keyword>
<dbReference type="SUPFAM" id="SSF53335">
    <property type="entry name" value="S-adenosyl-L-methionine-dependent methyltransferases"/>
    <property type="match status" value="2"/>
</dbReference>
<comment type="similarity">
    <text evidence="1">Belongs to the N(4)/N(6)-methyltransferase family.</text>
</comment>
<evidence type="ECO:0000256" key="2">
    <source>
        <dbReference type="ARBA" id="ARBA00022603"/>
    </source>
</evidence>
<dbReference type="PROSITE" id="PS00092">
    <property type="entry name" value="N6_MTASE"/>
    <property type="match status" value="1"/>
</dbReference>
<sequence>MQQDNLLFNDNPQQVQAAGPVTCLGKTFANDQARREYFLALLAKKLKDPNFRKVEGFPTGSDEAILNLSDPPYYTACPNPFINDFIDYNKNNDTSSTMIDRVPLSIDASVGKSDPVYKAHSYHTKVPHLAIVPSILHYTDPDDIILDGFCGSGMTGIAAQWCAIAPAEYKEEVEKEWNQQGKKSPKWGSRKVVLNDLSPAATFISANYNFPFDINEFVSLAEKLINEVRNELEWVYCTNIQGKEGDIDFTVWSDVFSCPECSGEIVFYENALDEEKKVKDTFLCDHCGAELNKKTLELLFDNVYDKAINRVKKKPRRKPVLIKYTLDGKKGTKKIDAHDLQILKNIDDLAYPKEAPVTKFPDMQMMRVGRMKTTNVEYVHDLFLPRTIQVLSKYFEKVNKIDNFKMKKALKIIAQHQFINSSIMNRYRPASSFGNSPLTGVFYVSSLIAEANVFDLLQGSINRIKRMGKTPWASINSTMDNTIISTGDVSRLSGLRDNSIDYIFTDPPFGENIYYSDLNFLVESWYGVISDSKPEAIIDRVKNKTISEYQKLMHRCFSEYYRVLKPGRWITIVFSNSRASVWNAIQVALQQVGFVVAEVTTLDKVHLSFQQIMSPNAVKQDLVISAYKPKTELEKKVIVKGGTEDLVWDFVNSHLTHLSNLKINSQQLEFVVERDPRVIFDRTVAWFVRHKMTVPLSMAEFQTGLAQRFIERDGMYFLSDQVAKYDKVKLKANLILQPTLFVNGEASAIDWIRGVLTLKPQTFADISPLFMQQLSGWSKHEVLLDLRELLKQNFLCYDGDEPVPEQIHIYLSSNWKELRNLSKNDPILVAKAQGRWYVPDPNKKGDLEKLREKSLLKEFEEYKEAKKKLKVFRIEAVRIGFKKLWEQQEYPSLIAVADKLPSNVLEEDPVLLMYYDQAVTLSQVDSDDEW</sequence>
<evidence type="ECO:0000313" key="5">
    <source>
        <dbReference type="EMBL" id="MDW2757617.1"/>
    </source>
</evidence>
<gene>
    <name evidence="5" type="ORF">RYZ67_03840</name>
</gene>